<keyword evidence="3" id="KW-1185">Reference proteome</keyword>
<dbReference type="AlphaFoldDB" id="A0AAP0HIH7"/>
<dbReference type="EMBL" id="JBBNAG010000012">
    <property type="protein sequence ID" value="KAK9089773.1"/>
    <property type="molecule type" value="Genomic_DNA"/>
</dbReference>
<dbReference type="SUPFAM" id="SSF51735">
    <property type="entry name" value="NAD(P)-binding Rossmann-fold domains"/>
    <property type="match status" value="1"/>
</dbReference>
<evidence type="ECO:0000256" key="1">
    <source>
        <dbReference type="ARBA" id="ARBA00006484"/>
    </source>
</evidence>
<evidence type="ECO:0000313" key="2">
    <source>
        <dbReference type="EMBL" id="KAK9089773.1"/>
    </source>
</evidence>
<dbReference type="PANTHER" id="PTHR43943:SF2">
    <property type="entry name" value="DEHYDROGENASE_REDUCTASE 4"/>
    <property type="match status" value="1"/>
</dbReference>
<name>A0AAP0HIH7_9MAGN</name>
<proteinExistence type="inferred from homology"/>
<organism evidence="2 3">
    <name type="scientific">Stephania cephalantha</name>
    <dbReference type="NCBI Taxonomy" id="152367"/>
    <lineage>
        <taxon>Eukaryota</taxon>
        <taxon>Viridiplantae</taxon>
        <taxon>Streptophyta</taxon>
        <taxon>Embryophyta</taxon>
        <taxon>Tracheophyta</taxon>
        <taxon>Spermatophyta</taxon>
        <taxon>Magnoliopsida</taxon>
        <taxon>Ranunculales</taxon>
        <taxon>Menispermaceae</taxon>
        <taxon>Menispermoideae</taxon>
        <taxon>Cissampelideae</taxon>
        <taxon>Stephania</taxon>
    </lineage>
</organism>
<protein>
    <submittedName>
        <fullName evidence="2">Uncharacterized protein</fullName>
    </submittedName>
</protein>
<reference evidence="2 3" key="1">
    <citation type="submission" date="2024-01" db="EMBL/GenBank/DDBJ databases">
        <title>Genome assemblies of Stephania.</title>
        <authorList>
            <person name="Yang L."/>
        </authorList>
    </citation>
    <scope>NUCLEOTIDE SEQUENCE [LARGE SCALE GENOMIC DNA]</scope>
    <source>
        <strain evidence="2">JXDWG</strain>
        <tissue evidence="2">Leaf</tissue>
    </source>
</reference>
<comment type="similarity">
    <text evidence="1">Belongs to the short-chain dehydrogenases/reductases (SDR) family.</text>
</comment>
<dbReference type="Pfam" id="PF13561">
    <property type="entry name" value="adh_short_C2"/>
    <property type="match status" value="1"/>
</dbReference>
<evidence type="ECO:0000313" key="3">
    <source>
        <dbReference type="Proteomes" id="UP001419268"/>
    </source>
</evidence>
<dbReference type="Gene3D" id="3.40.50.720">
    <property type="entry name" value="NAD(P)-binding Rossmann-like Domain"/>
    <property type="match status" value="2"/>
</dbReference>
<dbReference type="PANTHER" id="PTHR43943">
    <property type="entry name" value="DEHYDROGENASE/REDUCTASE (SDR FAMILY) MEMBER 4"/>
    <property type="match status" value="1"/>
</dbReference>
<sequence length="210" mass="22433">MKRFKDKVAIVVESTKGVGYSIAERLGKEGASVVISSSEKMYKKIDTIVMNASVDPYVDCASKSHEESLIEKFSRINFKALTLLLKDAAPHLWEGSSVALLSSIEGNQPKASVSIYDVTKIVLIGLTEALASEISPKVRINSVVSGIKETHFADSITKDATTMAFMDANTLEKIGNPINIASVTAFLASTDASNFAGETVMVAGGIHSNM</sequence>
<dbReference type="InterPro" id="IPR036291">
    <property type="entry name" value="NAD(P)-bd_dom_sf"/>
</dbReference>
<gene>
    <name evidence="2" type="ORF">Scep_028855</name>
</gene>
<dbReference type="PRINTS" id="PR00081">
    <property type="entry name" value="GDHRDH"/>
</dbReference>
<dbReference type="InterPro" id="IPR002347">
    <property type="entry name" value="SDR_fam"/>
</dbReference>
<comment type="caution">
    <text evidence="2">The sequence shown here is derived from an EMBL/GenBank/DDBJ whole genome shotgun (WGS) entry which is preliminary data.</text>
</comment>
<accession>A0AAP0HIH7</accession>
<dbReference type="Proteomes" id="UP001419268">
    <property type="component" value="Unassembled WGS sequence"/>
</dbReference>